<evidence type="ECO:0000313" key="3">
    <source>
        <dbReference type="EMBL" id="OGE84532.1"/>
    </source>
</evidence>
<keyword evidence="2" id="KW-1133">Transmembrane helix</keyword>
<keyword evidence="2" id="KW-0812">Transmembrane</keyword>
<accession>A0A1F5P3W0</accession>
<protein>
    <submittedName>
        <fullName evidence="3">Uncharacterized protein</fullName>
    </submittedName>
</protein>
<organism evidence="3 4">
    <name type="scientific">Candidatus Doudnabacteria bacterium RIFCSPHIGHO2_01_FULL_49_9</name>
    <dbReference type="NCBI Taxonomy" id="1817827"/>
    <lineage>
        <taxon>Bacteria</taxon>
        <taxon>Candidatus Doudnaibacteriota</taxon>
    </lineage>
</organism>
<dbReference type="EMBL" id="MFEN01000006">
    <property type="protein sequence ID" value="OGE84532.1"/>
    <property type="molecule type" value="Genomic_DNA"/>
</dbReference>
<evidence type="ECO:0000313" key="4">
    <source>
        <dbReference type="Proteomes" id="UP000176339"/>
    </source>
</evidence>
<reference evidence="3 4" key="1">
    <citation type="journal article" date="2016" name="Nat. Commun.">
        <title>Thousands of microbial genomes shed light on interconnected biogeochemical processes in an aquifer system.</title>
        <authorList>
            <person name="Anantharaman K."/>
            <person name="Brown C.T."/>
            <person name="Hug L.A."/>
            <person name="Sharon I."/>
            <person name="Castelle C.J."/>
            <person name="Probst A.J."/>
            <person name="Thomas B.C."/>
            <person name="Singh A."/>
            <person name="Wilkins M.J."/>
            <person name="Karaoz U."/>
            <person name="Brodie E.L."/>
            <person name="Williams K.H."/>
            <person name="Hubbard S.S."/>
            <person name="Banfield J.F."/>
        </authorList>
    </citation>
    <scope>NUCLEOTIDE SEQUENCE [LARGE SCALE GENOMIC DNA]</scope>
</reference>
<name>A0A1F5P3W0_9BACT</name>
<feature type="region of interest" description="Disordered" evidence="1">
    <location>
        <begin position="101"/>
        <end position="129"/>
    </location>
</feature>
<evidence type="ECO:0000256" key="1">
    <source>
        <dbReference type="SAM" id="MobiDB-lite"/>
    </source>
</evidence>
<gene>
    <name evidence="3" type="ORF">A2846_04270</name>
</gene>
<feature type="transmembrane region" description="Helical" evidence="2">
    <location>
        <begin position="203"/>
        <end position="225"/>
    </location>
</feature>
<comment type="caution">
    <text evidence="3">The sequence shown here is derived from an EMBL/GenBank/DDBJ whole genome shotgun (WGS) entry which is preliminary data.</text>
</comment>
<evidence type="ECO:0000256" key="2">
    <source>
        <dbReference type="SAM" id="Phobius"/>
    </source>
</evidence>
<feature type="transmembrane region" description="Helical" evidence="2">
    <location>
        <begin position="79"/>
        <end position="100"/>
    </location>
</feature>
<keyword evidence="2" id="KW-0472">Membrane</keyword>
<dbReference type="Proteomes" id="UP000176339">
    <property type="component" value="Unassembled WGS sequence"/>
</dbReference>
<dbReference type="AlphaFoldDB" id="A0A1F5P3W0"/>
<feature type="compositionally biased region" description="Basic and acidic residues" evidence="1">
    <location>
        <begin position="111"/>
        <end position="129"/>
    </location>
</feature>
<proteinExistence type="predicted"/>
<sequence length="249" mass="25845">MVEVTKGHIPSKGGQACELVSMICGPLDILARLFVLMISFRGLLDNFLAVGSCRKACFFCRTVLSTGQDVTPTKAKRMLLVLAATLVVLLATTSASATMVTTSTSPTTHGDGFDEVRTRDTNDDRHGDHRDAADIATTVAGPPHDGDMTGAIDATTAAALSPVVDVSYTTYYTAMPAGPPDLQQMVGQADAKPTTGPMTGPPYASGTIAVTVFVVLAAVVIAVLAGHRRPPVLSLPGTGHRVSQSVHGT</sequence>